<accession>U5VZN2</accession>
<feature type="transmembrane region" description="Helical" evidence="1">
    <location>
        <begin position="49"/>
        <end position="66"/>
    </location>
</feature>
<feature type="transmembrane region" description="Helical" evidence="1">
    <location>
        <begin position="205"/>
        <end position="225"/>
    </location>
</feature>
<feature type="transmembrane region" description="Helical" evidence="1">
    <location>
        <begin position="93"/>
        <end position="115"/>
    </location>
</feature>
<gene>
    <name evidence="2" type="ORF">AFR_14075</name>
</gene>
<dbReference type="HOGENOM" id="CLU_047832_0_0_11"/>
<dbReference type="STRING" id="1246995.AFR_14075"/>
<keyword evidence="1" id="KW-0472">Membrane</keyword>
<dbReference type="Proteomes" id="UP000017746">
    <property type="component" value="Chromosome"/>
</dbReference>
<dbReference type="EMBL" id="CP006272">
    <property type="protein sequence ID" value="AGZ41101.1"/>
    <property type="molecule type" value="Genomic_DNA"/>
</dbReference>
<evidence type="ECO:0000256" key="1">
    <source>
        <dbReference type="SAM" id="Phobius"/>
    </source>
</evidence>
<protein>
    <submittedName>
        <fullName evidence="2">Uncharacterized protein</fullName>
    </submittedName>
</protein>
<dbReference type="PATRIC" id="fig|1246995.3.peg.2855"/>
<evidence type="ECO:0000313" key="2">
    <source>
        <dbReference type="EMBL" id="AGZ41101.1"/>
    </source>
</evidence>
<dbReference type="KEGG" id="afs:AFR_14075"/>
<dbReference type="eggNOG" id="ENOG502ZKTM">
    <property type="taxonomic scope" value="Bacteria"/>
</dbReference>
<name>U5VZN2_9ACTN</name>
<feature type="transmembrane region" description="Helical" evidence="1">
    <location>
        <begin position="12"/>
        <end position="29"/>
    </location>
</feature>
<reference evidence="2 3" key="1">
    <citation type="journal article" date="2014" name="J. Biotechnol.">
        <title>Complete genome sequence of the actinobacterium Actinoplanes friuliensis HAG 010964, producer of the lipopeptide antibiotic friulimycin.</title>
        <authorList>
            <person name="Ruckert C."/>
            <person name="Szczepanowski R."/>
            <person name="Albersmeier A."/>
            <person name="Goesmann A."/>
            <person name="Fischer N."/>
            <person name="Steinkamper A."/>
            <person name="Puhler A."/>
            <person name="Biener R."/>
            <person name="Schwartz D."/>
            <person name="Kalinowski J."/>
        </authorList>
    </citation>
    <scope>NUCLEOTIDE SEQUENCE [LARGE SCALE GENOMIC DNA]</scope>
    <source>
        <strain evidence="2 3">DSM 7358</strain>
    </source>
</reference>
<sequence length="437" mass="46100">MTRILRIELRRSGVAWMGVLLLVAGTWLLYAAPYRWTSGYMILAMDQRWYLSFLTGLAVAAGAWQGRREHRSGVLELFAGVPRPRAQQVAPILTVYGITAFVTYAGAWGLAAVSIVDTAEYLRAGAVAGVLVAGALAMVTAAWFGLAAGRLLPYLATAPLLAVATFATPLVAKGITGNREWLSALLFPSSTLGGPDDFATVPGRFSVAQVLYLTGLAASVALLFAVARKRALLPALLGIIAAVLVLQGGSAFVKEPIDAAARELVCTADTPKVCVARVHSGVLDEVTPPARAALAKLARLPDAPTSAEENIIPQLDIANYPDSMPIPMSIGDDGHVYEAGNLEHIMVSNVGVLPFVCPDESPGTDPVVVNAATAWLLGVDPAQLDLATEDVAPARKVWLQLRKLDEREAAARVSAVRRAVLSCSSGDDLLARPAALR</sequence>
<keyword evidence="1" id="KW-0812">Transmembrane</keyword>
<dbReference type="OrthoDB" id="3402382at2"/>
<feature type="transmembrane region" description="Helical" evidence="1">
    <location>
        <begin position="151"/>
        <end position="172"/>
    </location>
</feature>
<organism evidence="2 3">
    <name type="scientific">Actinoplanes friuliensis DSM 7358</name>
    <dbReference type="NCBI Taxonomy" id="1246995"/>
    <lineage>
        <taxon>Bacteria</taxon>
        <taxon>Bacillati</taxon>
        <taxon>Actinomycetota</taxon>
        <taxon>Actinomycetes</taxon>
        <taxon>Micromonosporales</taxon>
        <taxon>Micromonosporaceae</taxon>
        <taxon>Actinoplanes</taxon>
    </lineage>
</organism>
<keyword evidence="3" id="KW-1185">Reference proteome</keyword>
<proteinExistence type="predicted"/>
<keyword evidence="1" id="KW-1133">Transmembrane helix</keyword>
<dbReference type="RefSeq" id="WP_023361160.1">
    <property type="nucleotide sequence ID" value="NC_022657.1"/>
</dbReference>
<dbReference type="AlphaFoldDB" id="U5VZN2"/>
<evidence type="ECO:0000313" key="3">
    <source>
        <dbReference type="Proteomes" id="UP000017746"/>
    </source>
</evidence>
<feature type="transmembrane region" description="Helical" evidence="1">
    <location>
        <begin position="232"/>
        <end position="253"/>
    </location>
</feature>
<feature type="transmembrane region" description="Helical" evidence="1">
    <location>
        <begin position="121"/>
        <end position="144"/>
    </location>
</feature>